<evidence type="ECO:0000313" key="2">
    <source>
        <dbReference type="Proteomes" id="UP000023152"/>
    </source>
</evidence>
<sequence length="115" mass="12900">GICKEDSCVAGKKKEPVVCCRGFGQIRPNEDMDGSNPDTDKFPGIVCPGCKKPFEIDNFFLYRCNVVVKYRTKKDKEIQTVTEKVAEEKVWRLGGEGNDTGKEEYTSLVFNVSPL</sequence>
<dbReference type="Proteomes" id="UP000023152">
    <property type="component" value="Unassembled WGS sequence"/>
</dbReference>
<dbReference type="AlphaFoldDB" id="X6LSI8"/>
<protein>
    <submittedName>
        <fullName evidence="1">Uncharacterized protein</fullName>
    </submittedName>
</protein>
<feature type="non-terminal residue" evidence="1">
    <location>
        <position position="1"/>
    </location>
</feature>
<organism evidence="1 2">
    <name type="scientific">Reticulomyxa filosa</name>
    <dbReference type="NCBI Taxonomy" id="46433"/>
    <lineage>
        <taxon>Eukaryota</taxon>
        <taxon>Sar</taxon>
        <taxon>Rhizaria</taxon>
        <taxon>Retaria</taxon>
        <taxon>Foraminifera</taxon>
        <taxon>Monothalamids</taxon>
        <taxon>Reticulomyxidae</taxon>
        <taxon>Reticulomyxa</taxon>
    </lineage>
</organism>
<proteinExistence type="predicted"/>
<evidence type="ECO:0000313" key="1">
    <source>
        <dbReference type="EMBL" id="ETO03715.1"/>
    </source>
</evidence>
<comment type="caution">
    <text evidence="1">The sequence shown here is derived from an EMBL/GenBank/DDBJ whole genome shotgun (WGS) entry which is preliminary data.</text>
</comment>
<reference evidence="1 2" key="1">
    <citation type="journal article" date="2013" name="Curr. Biol.">
        <title>The Genome of the Foraminiferan Reticulomyxa filosa.</title>
        <authorList>
            <person name="Glockner G."/>
            <person name="Hulsmann N."/>
            <person name="Schleicher M."/>
            <person name="Noegel A.A."/>
            <person name="Eichinger L."/>
            <person name="Gallinger C."/>
            <person name="Pawlowski J."/>
            <person name="Sierra R."/>
            <person name="Euteneuer U."/>
            <person name="Pillet L."/>
            <person name="Moustafa A."/>
            <person name="Platzer M."/>
            <person name="Groth M."/>
            <person name="Szafranski K."/>
            <person name="Schliwa M."/>
        </authorList>
    </citation>
    <scope>NUCLEOTIDE SEQUENCE [LARGE SCALE GENOMIC DNA]</scope>
</reference>
<dbReference type="EMBL" id="ASPP01032500">
    <property type="protein sequence ID" value="ETO03715.1"/>
    <property type="molecule type" value="Genomic_DNA"/>
</dbReference>
<gene>
    <name evidence="1" type="ORF">RFI_33687</name>
</gene>
<name>X6LSI8_RETFI</name>
<accession>X6LSI8</accession>
<keyword evidence="2" id="KW-1185">Reference proteome</keyword>